<dbReference type="InterPro" id="IPR023843">
    <property type="entry name" value="CRISPR-assoc_Cas1_cyanobact"/>
</dbReference>
<comment type="subunit">
    <text evidence="9 10">Homodimer, forms a heterotetramer with a Cas2 homodimer.</text>
</comment>
<dbReference type="PANTHER" id="PTHR34353:SF2">
    <property type="entry name" value="CRISPR-ASSOCIATED ENDONUCLEASE CAS1 1"/>
    <property type="match status" value="1"/>
</dbReference>
<dbReference type="EC" id="3.1.-.-" evidence="10"/>
<evidence type="ECO:0000256" key="7">
    <source>
        <dbReference type="ARBA" id="ARBA00023125"/>
    </source>
</evidence>
<dbReference type="PANTHER" id="PTHR34353">
    <property type="entry name" value="CRISPR-ASSOCIATED ENDONUCLEASE CAS1 1"/>
    <property type="match status" value="1"/>
</dbReference>
<feature type="binding site" evidence="10">
    <location>
        <position position="239"/>
    </location>
    <ligand>
        <name>Mn(2+)</name>
        <dbReference type="ChEBI" id="CHEBI:29035"/>
    </ligand>
</feature>
<dbReference type="Gene3D" id="3.100.10.20">
    <property type="entry name" value="CRISPR-associated endonuclease Cas1, N-terminal domain"/>
    <property type="match status" value="1"/>
</dbReference>
<evidence type="ECO:0000256" key="1">
    <source>
        <dbReference type="ARBA" id="ARBA00022722"/>
    </source>
</evidence>
<comment type="similarity">
    <text evidence="10">Belongs to the CRISPR-associated endonuclease Cas1 family.</text>
</comment>
<keyword evidence="4 10" id="KW-0378">Hydrolase</keyword>
<evidence type="ECO:0000256" key="3">
    <source>
        <dbReference type="ARBA" id="ARBA00022759"/>
    </source>
</evidence>
<reference evidence="11 12" key="1">
    <citation type="submission" date="2020-10" db="EMBL/GenBank/DDBJ databases">
        <authorList>
            <person name="Castelo-Branco R."/>
            <person name="Eusebio N."/>
            <person name="Adriana R."/>
            <person name="Vieira A."/>
            <person name="Brugerolle De Fraissinette N."/>
            <person name="Rezende De Castro R."/>
            <person name="Schneider M.P."/>
            <person name="Vasconcelos V."/>
            <person name="Leao P.N."/>
        </authorList>
    </citation>
    <scope>NUCLEOTIDE SEQUENCE [LARGE SCALE GENOMIC DNA]</scope>
    <source>
        <strain evidence="11 12">LEGE 00250</strain>
    </source>
</reference>
<dbReference type="Pfam" id="PF01867">
    <property type="entry name" value="Cas_Cas1"/>
    <property type="match status" value="1"/>
</dbReference>
<dbReference type="NCBIfam" id="TIGR00287">
    <property type="entry name" value="cas1"/>
    <property type="match status" value="1"/>
</dbReference>
<gene>
    <name evidence="11" type="primary">cas1d</name>
    <name evidence="10" type="synonym">cas1</name>
    <name evidence="11" type="ORF">IQ227_23905</name>
</gene>
<dbReference type="Proteomes" id="UP000606776">
    <property type="component" value="Unassembled WGS sequence"/>
</dbReference>
<evidence type="ECO:0000256" key="4">
    <source>
        <dbReference type="ARBA" id="ARBA00022801"/>
    </source>
</evidence>
<evidence type="ECO:0000256" key="5">
    <source>
        <dbReference type="ARBA" id="ARBA00022842"/>
    </source>
</evidence>
<dbReference type="RefSeq" id="WP_193944255.1">
    <property type="nucleotide sequence ID" value="NZ_JADEWB010000240.1"/>
</dbReference>
<keyword evidence="1 10" id="KW-0540">Nuclease</keyword>
<dbReference type="InterPro" id="IPR042206">
    <property type="entry name" value="CRISPR-assoc_Cas1_C"/>
</dbReference>
<evidence type="ECO:0000256" key="10">
    <source>
        <dbReference type="HAMAP-Rule" id="MF_01470"/>
    </source>
</evidence>
<dbReference type="InterPro" id="IPR002729">
    <property type="entry name" value="CRISPR-assoc_Cas1"/>
</dbReference>
<keyword evidence="7 10" id="KW-0238">DNA-binding</keyword>
<proteinExistence type="inferred from homology"/>
<evidence type="ECO:0000313" key="11">
    <source>
        <dbReference type="EMBL" id="MBE9238981.1"/>
    </source>
</evidence>
<comment type="function">
    <text evidence="10">CRISPR (clustered regularly interspaced short palindromic repeat), is an adaptive immune system that provides protection against mobile genetic elements (viruses, transposable elements and conjugative plasmids). CRISPR clusters contain spacers, sequences complementary to antecedent mobile elements, and target invading nucleic acids. CRISPR clusters are transcribed and processed into CRISPR RNA (crRNA). Acts as a dsDNA endonuclease. Involved in the integration of spacer DNA into the CRISPR cassette.</text>
</comment>
<dbReference type="GO" id="GO:0004519">
    <property type="term" value="F:endonuclease activity"/>
    <property type="evidence" value="ECO:0007669"/>
    <property type="project" value="UniProtKB-KW"/>
</dbReference>
<comment type="caution">
    <text evidence="11">The sequence shown here is derived from an EMBL/GenBank/DDBJ whole genome shotgun (WGS) entry which is preliminary data.</text>
</comment>
<protein>
    <recommendedName>
        <fullName evidence="10">CRISPR-associated endonuclease Cas1</fullName>
        <ecNumber evidence="10">3.1.-.-</ecNumber>
    </recommendedName>
</protein>
<feature type="binding site" evidence="10">
    <location>
        <position position="158"/>
    </location>
    <ligand>
        <name>Mn(2+)</name>
        <dbReference type="ChEBI" id="CHEBI:29035"/>
    </ligand>
</feature>
<accession>A0ABR9VKF8</accession>
<evidence type="ECO:0000313" key="12">
    <source>
        <dbReference type="Proteomes" id="UP000606776"/>
    </source>
</evidence>
<evidence type="ECO:0000256" key="2">
    <source>
        <dbReference type="ARBA" id="ARBA00022723"/>
    </source>
</evidence>
<keyword evidence="3 10" id="KW-0255">Endonuclease</keyword>
<dbReference type="HAMAP" id="MF_01470">
    <property type="entry name" value="Cas1"/>
    <property type="match status" value="1"/>
</dbReference>
<feature type="binding site" evidence="10">
    <location>
        <position position="224"/>
    </location>
    <ligand>
        <name>Mn(2+)</name>
        <dbReference type="ChEBI" id="CHEBI:29035"/>
    </ligand>
</feature>
<keyword evidence="2 10" id="KW-0479">Metal-binding</keyword>
<keyword evidence="6 10" id="KW-0051">Antiviral defense</keyword>
<keyword evidence="8 10" id="KW-0464">Manganese</keyword>
<dbReference type="NCBIfam" id="TIGR04093">
    <property type="entry name" value="cas1_CYANO"/>
    <property type="match status" value="1"/>
</dbReference>
<dbReference type="Gene3D" id="1.20.120.920">
    <property type="entry name" value="CRISPR-associated endonuclease Cas1, C-terminal domain"/>
    <property type="match status" value="1"/>
</dbReference>
<dbReference type="InterPro" id="IPR050646">
    <property type="entry name" value="Cas1"/>
</dbReference>
<dbReference type="InterPro" id="IPR042211">
    <property type="entry name" value="CRISPR-assoc_Cas1_N"/>
</dbReference>
<dbReference type="CDD" id="cd09634">
    <property type="entry name" value="Cas1_I-II-III"/>
    <property type="match status" value="1"/>
</dbReference>
<sequence>MGTLYISQADSFIGKVDERINVKFDKKTIIDVPFIKLDGVVVLGRSTVSPAVVSELMTRHIPLSFIDERGHYLGQLQPQMSGNIFVRKAQWQAAGNTPQSVHVVQGFVRGKLKNYRQLLVRRQRESDNLDLSADITPLENVIAAIDKTENIDSLRGLEGAGSAIYFGCFNRLILNPNFEFTKRVRRPPTDPVNSLLSFGYSLLRHDIQAAVNIVGFDPYLGYLHFDRYNRPSLALDLMEEFRPLVVDSLVLTLLNKQLLKPDDFISEPLSNAVSLTAEGRKIFLTNYEKKKQSDFKHPVMGKKCTYRESFELQARLLAKYLMGTTDKYPPLFIR</sequence>
<evidence type="ECO:0000256" key="6">
    <source>
        <dbReference type="ARBA" id="ARBA00023118"/>
    </source>
</evidence>
<dbReference type="EMBL" id="JADEWB010000240">
    <property type="protein sequence ID" value="MBE9238981.1"/>
    <property type="molecule type" value="Genomic_DNA"/>
</dbReference>
<keyword evidence="5 10" id="KW-0460">Magnesium</keyword>
<comment type="cofactor">
    <cofactor evidence="10">
        <name>Mg(2+)</name>
        <dbReference type="ChEBI" id="CHEBI:18420"/>
    </cofactor>
    <cofactor evidence="10">
        <name>Mn(2+)</name>
        <dbReference type="ChEBI" id="CHEBI:29035"/>
    </cofactor>
</comment>
<evidence type="ECO:0000256" key="8">
    <source>
        <dbReference type="ARBA" id="ARBA00023211"/>
    </source>
</evidence>
<evidence type="ECO:0000256" key="9">
    <source>
        <dbReference type="ARBA" id="ARBA00038592"/>
    </source>
</evidence>
<name>A0ABR9VKF8_9CYAN</name>
<organism evidence="11 12">
    <name type="scientific">Sphaerospermopsis aphanizomenoides LEGE 00250</name>
    <dbReference type="NCBI Taxonomy" id="2777972"/>
    <lineage>
        <taxon>Bacteria</taxon>
        <taxon>Bacillati</taxon>
        <taxon>Cyanobacteriota</taxon>
        <taxon>Cyanophyceae</taxon>
        <taxon>Nostocales</taxon>
        <taxon>Aphanizomenonaceae</taxon>
        <taxon>Sphaerospermopsis</taxon>
        <taxon>Sphaerospermopsis aphanizomenoides</taxon>
    </lineage>
</organism>
<keyword evidence="12" id="KW-1185">Reference proteome</keyword>